<dbReference type="Pfam" id="PF01395">
    <property type="entry name" value="PBP_GOBP"/>
    <property type="match status" value="1"/>
</dbReference>
<dbReference type="AlphaFoldDB" id="A0A8K0CYZ5"/>
<keyword evidence="4 7" id="KW-0732">Signal</keyword>
<name>A0A8K0CYZ5_IGNLU</name>
<proteinExistence type="inferred from homology"/>
<dbReference type="GO" id="GO:0007608">
    <property type="term" value="P:sensory perception of smell"/>
    <property type="evidence" value="ECO:0007669"/>
    <property type="project" value="TreeGrafter"/>
</dbReference>
<dbReference type="InterPro" id="IPR036728">
    <property type="entry name" value="PBP_GOBP_sf"/>
</dbReference>
<dbReference type="InterPro" id="IPR006170">
    <property type="entry name" value="PBP/GOBP"/>
</dbReference>
<gene>
    <name evidence="8" type="ORF">ILUMI_09975</name>
</gene>
<dbReference type="OrthoDB" id="6601693at2759"/>
<dbReference type="PANTHER" id="PTHR11857">
    <property type="entry name" value="ODORANT BINDING PROTEIN-RELATED"/>
    <property type="match status" value="1"/>
</dbReference>
<evidence type="ECO:0000313" key="9">
    <source>
        <dbReference type="Proteomes" id="UP000801492"/>
    </source>
</evidence>
<comment type="function">
    <text evidence="6">May be a carrier protein for lipids.</text>
</comment>
<accession>A0A8K0CYZ5</accession>
<keyword evidence="3" id="KW-0964">Secreted</keyword>
<evidence type="ECO:0000256" key="4">
    <source>
        <dbReference type="ARBA" id="ARBA00022729"/>
    </source>
</evidence>
<dbReference type="EMBL" id="VTPC01005293">
    <property type="protein sequence ID" value="KAF2896199.1"/>
    <property type="molecule type" value="Genomic_DNA"/>
</dbReference>
<feature type="signal peptide" evidence="7">
    <location>
        <begin position="1"/>
        <end position="17"/>
    </location>
</feature>
<organism evidence="8 9">
    <name type="scientific">Ignelater luminosus</name>
    <name type="common">Cucubano</name>
    <name type="synonym">Pyrophorus luminosus</name>
    <dbReference type="NCBI Taxonomy" id="2038154"/>
    <lineage>
        <taxon>Eukaryota</taxon>
        <taxon>Metazoa</taxon>
        <taxon>Ecdysozoa</taxon>
        <taxon>Arthropoda</taxon>
        <taxon>Hexapoda</taxon>
        <taxon>Insecta</taxon>
        <taxon>Pterygota</taxon>
        <taxon>Neoptera</taxon>
        <taxon>Endopterygota</taxon>
        <taxon>Coleoptera</taxon>
        <taxon>Polyphaga</taxon>
        <taxon>Elateriformia</taxon>
        <taxon>Elateroidea</taxon>
        <taxon>Elateridae</taxon>
        <taxon>Agrypninae</taxon>
        <taxon>Pyrophorini</taxon>
        <taxon>Ignelater</taxon>
    </lineage>
</organism>
<evidence type="ECO:0000256" key="5">
    <source>
        <dbReference type="ARBA" id="ARBA00023180"/>
    </source>
</evidence>
<evidence type="ECO:0000256" key="1">
    <source>
        <dbReference type="ARBA" id="ARBA00004613"/>
    </source>
</evidence>
<comment type="caution">
    <text evidence="8">The sequence shown here is derived from an EMBL/GenBank/DDBJ whole genome shotgun (WGS) entry which is preliminary data.</text>
</comment>
<evidence type="ECO:0000256" key="3">
    <source>
        <dbReference type="ARBA" id="ARBA00022525"/>
    </source>
</evidence>
<reference evidence="8" key="1">
    <citation type="submission" date="2019-08" db="EMBL/GenBank/DDBJ databases">
        <title>The genome of the North American firefly Photinus pyralis.</title>
        <authorList>
            <consortium name="Photinus pyralis genome working group"/>
            <person name="Fallon T.R."/>
            <person name="Sander Lower S.E."/>
            <person name="Weng J.-K."/>
        </authorList>
    </citation>
    <scope>NUCLEOTIDE SEQUENCE</scope>
    <source>
        <strain evidence="8">TRF0915ILg1</strain>
        <tissue evidence="8">Whole body</tissue>
    </source>
</reference>
<evidence type="ECO:0000256" key="7">
    <source>
        <dbReference type="SAM" id="SignalP"/>
    </source>
</evidence>
<evidence type="ECO:0000313" key="8">
    <source>
        <dbReference type="EMBL" id="KAF2896199.1"/>
    </source>
</evidence>
<dbReference type="SUPFAM" id="SSF47565">
    <property type="entry name" value="Insect pheromone/odorant-binding proteins"/>
    <property type="match status" value="1"/>
</dbReference>
<dbReference type="Gene3D" id="1.10.238.20">
    <property type="entry name" value="Pheromone/general odorant binding protein domain"/>
    <property type="match status" value="1"/>
</dbReference>
<sequence>MHATLVSLLLFTLVVFSQQDEESDSSIKEKLSTLHKECGQQNNVNNTMLRKAFEERNFPEDKNFQCYFKCFFQKLNMMNDAGEVNLTSMKEYIPPIVDKDKTIAAIDKCNGLQTLKGSDACQTAFNVAKCLHDAYGPLNYD</sequence>
<dbReference type="FunFam" id="1.10.238.20:FF:000001">
    <property type="entry name" value="General odorant-binding protein lush"/>
    <property type="match status" value="1"/>
</dbReference>
<dbReference type="CDD" id="cd23992">
    <property type="entry name" value="PBP_GOBP"/>
    <property type="match status" value="1"/>
</dbReference>
<dbReference type="Proteomes" id="UP000801492">
    <property type="component" value="Unassembled WGS sequence"/>
</dbReference>
<keyword evidence="9" id="KW-1185">Reference proteome</keyword>
<evidence type="ECO:0000256" key="6">
    <source>
        <dbReference type="ARBA" id="ARBA00056866"/>
    </source>
</evidence>
<comment type="similarity">
    <text evidence="2">Belongs to the PBP/GOBP family.</text>
</comment>
<keyword evidence="5" id="KW-0325">Glycoprotein</keyword>
<evidence type="ECO:0000256" key="2">
    <source>
        <dbReference type="ARBA" id="ARBA00008098"/>
    </source>
</evidence>
<dbReference type="GO" id="GO:0005615">
    <property type="term" value="C:extracellular space"/>
    <property type="evidence" value="ECO:0007669"/>
    <property type="project" value="TreeGrafter"/>
</dbReference>
<feature type="chain" id="PRO_5035480727" evidence="7">
    <location>
        <begin position="18"/>
        <end position="141"/>
    </location>
</feature>
<protein>
    <submittedName>
        <fullName evidence="8">Uncharacterized protein</fullName>
    </submittedName>
</protein>
<dbReference type="PANTHER" id="PTHR11857:SF43">
    <property type="entry name" value="GEO07291P1-RELATED"/>
    <property type="match status" value="1"/>
</dbReference>
<comment type="subcellular location">
    <subcellularLocation>
        <location evidence="1">Secreted</location>
    </subcellularLocation>
</comment>
<dbReference type="SMART" id="SM00708">
    <property type="entry name" value="PhBP"/>
    <property type="match status" value="1"/>
</dbReference>
<dbReference type="GO" id="GO:0005549">
    <property type="term" value="F:odorant binding"/>
    <property type="evidence" value="ECO:0007669"/>
    <property type="project" value="InterPro"/>
</dbReference>